<accession>A0A916SXY8</accession>
<reference evidence="1" key="1">
    <citation type="journal article" date="2014" name="Int. J. Syst. Evol. Microbiol.">
        <title>Complete genome sequence of Corynebacterium casei LMG S-19264T (=DSM 44701T), isolated from a smear-ripened cheese.</title>
        <authorList>
            <consortium name="US DOE Joint Genome Institute (JGI-PGF)"/>
            <person name="Walter F."/>
            <person name="Albersmeier A."/>
            <person name="Kalinowski J."/>
            <person name="Ruckert C."/>
        </authorList>
    </citation>
    <scope>NUCLEOTIDE SEQUENCE</scope>
    <source>
        <strain evidence="1">CGMCC 1.15085</strain>
    </source>
</reference>
<dbReference type="AlphaFoldDB" id="A0A916SXY8"/>
<protein>
    <submittedName>
        <fullName evidence="1">Uncharacterized protein</fullName>
    </submittedName>
</protein>
<organism evidence="1 2">
    <name type="scientific">Flexivirga endophytica</name>
    <dbReference type="NCBI Taxonomy" id="1849103"/>
    <lineage>
        <taxon>Bacteria</taxon>
        <taxon>Bacillati</taxon>
        <taxon>Actinomycetota</taxon>
        <taxon>Actinomycetes</taxon>
        <taxon>Micrococcales</taxon>
        <taxon>Dermacoccaceae</taxon>
        <taxon>Flexivirga</taxon>
    </lineage>
</organism>
<gene>
    <name evidence="1" type="ORF">GCM10011492_09950</name>
</gene>
<sequence length="71" mass="8026">MDVPYIETVIVQKEEDMKPWCSSSGENVGRMIPMTGDDWWIECPTCGRRWAGGSTVLSDHDRFRPPVGVGR</sequence>
<comment type="caution">
    <text evidence="1">The sequence shown here is derived from an EMBL/GenBank/DDBJ whole genome shotgun (WGS) entry which is preliminary data.</text>
</comment>
<dbReference type="EMBL" id="BMHI01000001">
    <property type="protein sequence ID" value="GGB22068.1"/>
    <property type="molecule type" value="Genomic_DNA"/>
</dbReference>
<name>A0A916SXY8_9MICO</name>
<evidence type="ECO:0000313" key="2">
    <source>
        <dbReference type="Proteomes" id="UP000636793"/>
    </source>
</evidence>
<dbReference type="Proteomes" id="UP000636793">
    <property type="component" value="Unassembled WGS sequence"/>
</dbReference>
<evidence type="ECO:0000313" key="1">
    <source>
        <dbReference type="EMBL" id="GGB22068.1"/>
    </source>
</evidence>
<proteinExistence type="predicted"/>
<dbReference type="RefSeq" id="WP_188835785.1">
    <property type="nucleotide sequence ID" value="NZ_BMHI01000001.1"/>
</dbReference>
<keyword evidence="2" id="KW-1185">Reference proteome</keyword>
<reference evidence="1" key="2">
    <citation type="submission" date="2020-09" db="EMBL/GenBank/DDBJ databases">
        <authorList>
            <person name="Sun Q."/>
            <person name="Zhou Y."/>
        </authorList>
    </citation>
    <scope>NUCLEOTIDE SEQUENCE</scope>
    <source>
        <strain evidence="1">CGMCC 1.15085</strain>
    </source>
</reference>